<sequence>MSGMEQKPLWRRLAWLVLLWSGSVLALAVVAWLLRQAMQAAGLSA</sequence>
<name>A0A8E2U1S1_9GAMM</name>
<reference evidence="2 3" key="1">
    <citation type="submission" date="2018-01" db="EMBL/GenBank/DDBJ databases">
        <title>Denitrification phenotypes of diverse strains of Pseudomonas stutzeri.</title>
        <authorList>
            <person name="Milligan D.A."/>
            <person name="Bergaust L."/>
            <person name="Bakken L.R."/>
            <person name="Frostegard A."/>
        </authorList>
    </citation>
    <scope>NUCLEOTIDE SEQUENCE [LARGE SCALE GENOMIC DNA]</scope>
    <source>
        <strain evidence="2 3">DSM 50238</strain>
    </source>
</reference>
<proteinExistence type="predicted"/>
<keyword evidence="1" id="KW-0812">Transmembrane</keyword>
<keyword evidence="1" id="KW-0472">Membrane</keyword>
<dbReference type="EMBL" id="POUK01000003">
    <property type="protein sequence ID" value="PNF76737.1"/>
    <property type="molecule type" value="Genomic_DNA"/>
</dbReference>
<evidence type="ECO:0000256" key="1">
    <source>
        <dbReference type="SAM" id="Phobius"/>
    </source>
</evidence>
<keyword evidence="1" id="KW-1133">Transmembrane helix</keyword>
<dbReference type="InterPro" id="IPR018895">
    <property type="entry name" value="DUF2474"/>
</dbReference>
<evidence type="ECO:0000313" key="3">
    <source>
        <dbReference type="Proteomes" id="UP000235881"/>
    </source>
</evidence>
<accession>A0A8E2U1S1</accession>
<evidence type="ECO:0000313" key="2">
    <source>
        <dbReference type="EMBL" id="PNF76737.1"/>
    </source>
</evidence>
<dbReference type="Pfam" id="PF10617">
    <property type="entry name" value="DUF2474"/>
    <property type="match status" value="1"/>
</dbReference>
<organism evidence="2 3">
    <name type="scientific">Stutzerimonas degradans</name>
    <dbReference type="NCBI Taxonomy" id="2968968"/>
    <lineage>
        <taxon>Bacteria</taxon>
        <taxon>Pseudomonadati</taxon>
        <taxon>Pseudomonadota</taxon>
        <taxon>Gammaproteobacteria</taxon>
        <taxon>Pseudomonadales</taxon>
        <taxon>Pseudomonadaceae</taxon>
        <taxon>Stutzerimonas</taxon>
    </lineage>
</organism>
<comment type="caution">
    <text evidence="2">The sequence shown here is derived from an EMBL/GenBank/DDBJ whole genome shotgun (WGS) entry which is preliminary data.</text>
</comment>
<dbReference type="AlphaFoldDB" id="A0A8E2U1S1"/>
<gene>
    <name evidence="2" type="ORF">CXK95_10045</name>
</gene>
<dbReference type="Proteomes" id="UP000235881">
    <property type="component" value="Unassembled WGS sequence"/>
</dbReference>
<keyword evidence="3" id="KW-1185">Reference proteome</keyword>
<protein>
    <submittedName>
        <fullName evidence="2">DUF2474 domain-containing protein</fullName>
    </submittedName>
</protein>
<feature type="transmembrane region" description="Helical" evidence="1">
    <location>
        <begin position="12"/>
        <end position="34"/>
    </location>
</feature>